<dbReference type="EC" id="6.5.1.1" evidence="2"/>
<evidence type="ECO:0000256" key="16">
    <source>
        <dbReference type="ARBA" id="ARBA00023204"/>
    </source>
</evidence>
<keyword evidence="14" id="KW-0238">DNA-binding</keyword>
<keyword evidence="10" id="KW-0378">Hydrolase</keyword>
<comment type="caution">
    <text evidence="23">The sequence shown here is derived from an EMBL/GenBank/DDBJ whole genome shotgun (WGS) entry which is preliminary data.</text>
</comment>
<keyword evidence="18" id="KW-0511">Multifunctional enzyme</keyword>
<comment type="cofactor">
    <cofactor evidence="1">
        <name>Mn(2+)</name>
        <dbReference type="ChEBI" id="CHEBI:29035"/>
    </cofactor>
</comment>
<dbReference type="SUPFAM" id="SSF50249">
    <property type="entry name" value="Nucleic acid-binding proteins"/>
    <property type="match status" value="1"/>
</dbReference>
<keyword evidence="24" id="KW-1185">Reference proteome</keyword>
<dbReference type="InterPro" id="IPR014145">
    <property type="entry name" value="LigD_pol_dom"/>
</dbReference>
<evidence type="ECO:0000256" key="18">
    <source>
        <dbReference type="ARBA" id="ARBA00023268"/>
    </source>
</evidence>
<dbReference type="InterPro" id="IPR033651">
    <property type="entry name" value="PaeLigD_Pol-like"/>
</dbReference>
<keyword evidence="13" id="KW-0239">DNA-directed DNA polymerase</keyword>
<keyword evidence="6" id="KW-0540">Nuclease</keyword>
<organism evidence="23 24">
    <name type="scientific">Pseudoxanthomonas sacheonensis</name>
    <dbReference type="NCBI Taxonomy" id="443615"/>
    <lineage>
        <taxon>Bacteria</taxon>
        <taxon>Pseudomonadati</taxon>
        <taxon>Pseudomonadota</taxon>
        <taxon>Gammaproteobacteria</taxon>
        <taxon>Lysobacterales</taxon>
        <taxon>Lysobacteraceae</taxon>
        <taxon>Pseudoxanthomonas</taxon>
    </lineage>
</organism>
<keyword evidence="11" id="KW-0269">Exonuclease</keyword>
<evidence type="ECO:0000313" key="23">
    <source>
        <dbReference type="EMBL" id="MDR6840751.1"/>
    </source>
</evidence>
<dbReference type="NCBIfam" id="TIGR02778">
    <property type="entry name" value="ligD_pol"/>
    <property type="match status" value="1"/>
</dbReference>
<dbReference type="InterPro" id="IPR012309">
    <property type="entry name" value="DNA_ligase_ATP-dep_C"/>
</dbReference>
<evidence type="ECO:0000256" key="17">
    <source>
        <dbReference type="ARBA" id="ARBA00023211"/>
    </source>
</evidence>
<dbReference type="Gene3D" id="3.30.470.30">
    <property type="entry name" value="DNA ligase/mRNA capping enzyme"/>
    <property type="match status" value="1"/>
</dbReference>
<keyword evidence="16" id="KW-0234">DNA repair</keyword>
<protein>
    <recommendedName>
        <fullName evidence="2">DNA ligase (ATP)</fullName>
        <ecNumber evidence="2">6.5.1.1</ecNumber>
    </recommendedName>
    <alternativeName>
        <fullName evidence="19">NHEJ DNA polymerase</fullName>
    </alternativeName>
</protein>
<dbReference type="InterPro" id="IPR012340">
    <property type="entry name" value="NA-bd_OB-fold"/>
</dbReference>
<evidence type="ECO:0000256" key="19">
    <source>
        <dbReference type="ARBA" id="ARBA00029943"/>
    </source>
</evidence>
<keyword evidence="9" id="KW-0227">DNA damage</keyword>
<keyword evidence="17" id="KW-0464">Manganese</keyword>
<dbReference type="NCBIfam" id="TIGR02777">
    <property type="entry name" value="LigD_PE_dom"/>
    <property type="match status" value="1"/>
</dbReference>
<keyword evidence="15" id="KW-0233">DNA recombination</keyword>
<dbReference type="Proteomes" id="UP001254759">
    <property type="component" value="Unassembled WGS sequence"/>
</dbReference>
<sequence length="812" mass="90685">MSLRDYHRKRRFDDTPEPDAESGGRNAKARRPIFVVQLHHARSRHYDFRLEADGALKSWAVPKGPSFRLGEKRLAVEVEDHPLAYATFEGDIPEGNYGAGHVDVFDHGTWASEGDPMEAIAAGKLDFVLHGDKLNGAWKLVRTNLRGKQKQWLLIKRDDEYVADLDADELEAGKKPPPTARSRVNTSTGKAKKSPKPAGKARWSQRALLIEGARKGDYPTGFSPQLASTREMPPTGEDWLHEIKWDGYRMMADLVKGKAKLRSRGQLDWTETFPEVAHAVEALPVKEVRLDGELVVIDKQGRSDFSALQRAIDGTSKQPLRYVVFDMPGIEGVDLSRCALVERKRLLKELVGSEPGVLAFSEHILGHGKEVFAASKERGLEGIVSKRIDSAYSQSRSPAWAKVKHEDTDEFVVVGYTAPKGSRNGFGSLLMAKPEHGAFRYVGRVGTGYDDATLKSLEATLSKLRTREASIELPRHVPFSAHSVHWVKPVVVVEVAFRGWAKEGLLRQASFKRLREDKRMKDLDTGSGEVNITHPERVVYKKEKISKGQVADYYRQVGRWLLPELVRRPLSLVRCPDGAQGECFFQKHHSDALGKSVRAISLKQKSGNEDYLYIEDLAGLLELVQMNSLEFHPWGSRVEAPEKPDRMVFDLDPGPGVTWPQVKSAARDIRKRLEQAGLQSYLRLSGGKGLHVVVPINPAPGWDEVKDFCGAFAEALAAHSPEKYVATMSKAKRNGVIFVDWLRNGRGATSVCSWSLRARELATVAMPLRWEELAKVDAPGMYTMARALQRAARLRNDPWEGMDQVSQDLPGT</sequence>
<evidence type="ECO:0000256" key="10">
    <source>
        <dbReference type="ARBA" id="ARBA00022801"/>
    </source>
</evidence>
<dbReference type="InterPro" id="IPR012310">
    <property type="entry name" value="DNA_ligase_ATP-dep_cent"/>
</dbReference>
<proteinExistence type="predicted"/>
<gene>
    <name evidence="23" type="ORF">J2W94_001015</name>
</gene>
<keyword evidence="3 23" id="KW-0436">Ligase</keyword>
<keyword evidence="8" id="KW-0547">Nucleotide-binding</keyword>
<dbReference type="SUPFAM" id="SSF56091">
    <property type="entry name" value="DNA ligase/mRNA capping enzyme, catalytic domain"/>
    <property type="match status" value="1"/>
</dbReference>
<dbReference type="Gene3D" id="3.90.920.10">
    <property type="entry name" value="DNA primase, PRIM domain"/>
    <property type="match status" value="1"/>
</dbReference>
<dbReference type="Pfam" id="PF04679">
    <property type="entry name" value="DNA_ligase_A_C"/>
    <property type="match status" value="1"/>
</dbReference>
<dbReference type="GO" id="GO:0003910">
    <property type="term" value="F:DNA ligase (ATP) activity"/>
    <property type="evidence" value="ECO:0007669"/>
    <property type="project" value="UniProtKB-EC"/>
</dbReference>
<dbReference type="InterPro" id="IPR014146">
    <property type="entry name" value="LigD_ligase_dom"/>
</dbReference>
<dbReference type="PANTHER" id="PTHR42705:SF2">
    <property type="entry name" value="BIFUNCTIONAL NON-HOMOLOGOUS END JOINING PROTEIN LIGD"/>
    <property type="match status" value="1"/>
</dbReference>
<feature type="region of interest" description="Disordered" evidence="21">
    <location>
        <begin position="169"/>
        <end position="202"/>
    </location>
</feature>
<comment type="catalytic activity">
    <reaction evidence="20">
        <text>ATP + (deoxyribonucleotide)n-3'-hydroxyl + 5'-phospho-(deoxyribonucleotide)m = (deoxyribonucleotide)n+m + AMP + diphosphate.</text>
        <dbReference type="EC" id="6.5.1.1"/>
    </reaction>
</comment>
<evidence type="ECO:0000256" key="8">
    <source>
        <dbReference type="ARBA" id="ARBA00022741"/>
    </source>
</evidence>
<evidence type="ECO:0000256" key="3">
    <source>
        <dbReference type="ARBA" id="ARBA00022598"/>
    </source>
</evidence>
<dbReference type="InterPro" id="IPR052171">
    <property type="entry name" value="NHEJ_LigD"/>
</dbReference>
<name>A0ABU1RPQ1_9GAMM</name>
<dbReference type="EMBL" id="JAVDTT010000001">
    <property type="protein sequence ID" value="MDR6840751.1"/>
    <property type="molecule type" value="Genomic_DNA"/>
</dbReference>
<keyword evidence="12" id="KW-0067">ATP-binding</keyword>
<dbReference type="Pfam" id="PF21686">
    <property type="entry name" value="LigD_Prim-Pol"/>
    <property type="match status" value="1"/>
</dbReference>
<dbReference type="RefSeq" id="WP_310090796.1">
    <property type="nucleotide sequence ID" value="NZ_JAVDTT010000001.1"/>
</dbReference>
<evidence type="ECO:0000256" key="4">
    <source>
        <dbReference type="ARBA" id="ARBA00022679"/>
    </source>
</evidence>
<evidence type="ECO:0000256" key="21">
    <source>
        <dbReference type="SAM" id="MobiDB-lite"/>
    </source>
</evidence>
<dbReference type="CDD" id="cd04862">
    <property type="entry name" value="PaeLigD_Pol_like"/>
    <property type="match status" value="1"/>
</dbReference>
<dbReference type="Gene3D" id="3.30.1490.70">
    <property type="match status" value="1"/>
</dbReference>
<evidence type="ECO:0000256" key="7">
    <source>
        <dbReference type="ARBA" id="ARBA00022723"/>
    </source>
</evidence>
<dbReference type="PANTHER" id="PTHR42705">
    <property type="entry name" value="BIFUNCTIONAL NON-HOMOLOGOUS END JOINING PROTEIN LIGD"/>
    <property type="match status" value="1"/>
</dbReference>
<evidence type="ECO:0000256" key="1">
    <source>
        <dbReference type="ARBA" id="ARBA00001936"/>
    </source>
</evidence>
<evidence type="ECO:0000256" key="20">
    <source>
        <dbReference type="ARBA" id="ARBA00034003"/>
    </source>
</evidence>
<dbReference type="Pfam" id="PF01068">
    <property type="entry name" value="DNA_ligase_A_M"/>
    <property type="match status" value="1"/>
</dbReference>
<evidence type="ECO:0000256" key="9">
    <source>
        <dbReference type="ARBA" id="ARBA00022763"/>
    </source>
</evidence>
<dbReference type="Gene3D" id="2.40.50.140">
    <property type="entry name" value="Nucleic acid-binding proteins"/>
    <property type="match status" value="1"/>
</dbReference>
<keyword evidence="7" id="KW-0479">Metal-binding</keyword>
<evidence type="ECO:0000256" key="15">
    <source>
        <dbReference type="ARBA" id="ARBA00023172"/>
    </source>
</evidence>
<evidence type="ECO:0000256" key="2">
    <source>
        <dbReference type="ARBA" id="ARBA00012727"/>
    </source>
</evidence>
<evidence type="ECO:0000256" key="11">
    <source>
        <dbReference type="ARBA" id="ARBA00022839"/>
    </source>
</evidence>
<dbReference type="NCBIfam" id="TIGR02779">
    <property type="entry name" value="NHEJ_ligase_lig"/>
    <property type="match status" value="1"/>
</dbReference>
<feature type="region of interest" description="Disordered" evidence="21">
    <location>
        <begin position="1"/>
        <end position="28"/>
    </location>
</feature>
<dbReference type="CDD" id="cd07971">
    <property type="entry name" value="OBF_DNA_ligase_LigD"/>
    <property type="match status" value="1"/>
</dbReference>
<evidence type="ECO:0000313" key="24">
    <source>
        <dbReference type="Proteomes" id="UP001254759"/>
    </source>
</evidence>
<dbReference type="InterPro" id="IPR014143">
    <property type="entry name" value="NHEJ_ligase_prk"/>
</dbReference>
<evidence type="ECO:0000256" key="5">
    <source>
        <dbReference type="ARBA" id="ARBA00022695"/>
    </source>
</evidence>
<evidence type="ECO:0000256" key="12">
    <source>
        <dbReference type="ARBA" id="ARBA00022840"/>
    </source>
</evidence>
<dbReference type="Pfam" id="PF13298">
    <property type="entry name" value="LigD_N"/>
    <property type="match status" value="1"/>
</dbReference>
<evidence type="ECO:0000259" key="22">
    <source>
        <dbReference type="PROSITE" id="PS50160"/>
    </source>
</evidence>
<dbReference type="NCBIfam" id="TIGR02776">
    <property type="entry name" value="NHEJ_ligase_prk"/>
    <property type="match status" value="1"/>
</dbReference>
<dbReference type="CDD" id="cd07906">
    <property type="entry name" value="Adenylation_DNA_ligase_LigD_LigC"/>
    <property type="match status" value="1"/>
</dbReference>
<dbReference type="PROSITE" id="PS50160">
    <property type="entry name" value="DNA_LIGASE_A3"/>
    <property type="match status" value="1"/>
</dbReference>
<reference evidence="23 24" key="1">
    <citation type="submission" date="2023-07" db="EMBL/GenBank/DDBJ databases">
        <title>Sorghum-associated microbial communities from plants grown in Nebraska, USA.</title>
        <authorList>
            <person name="Schachtman D."/>
        </authorList>
    </citation>
    <scope>NUCLEOTIDE SEQUENCE [LARGE SCALE GENOMIC DNA]</scope>
    <source>
        <strain evidence="23 24">BE107</strain>
    </source>
</reference>
<keyword evidence="5" id="KW-0548">Nucleotidyltransferase</keyword>
<feature type="compositionally biased region" description="Basic residues" evidence="21">
    <location>
        <begin position="1"/>
        <end position="10"/>
    </location>
</feature>
<feature type="domain" description="ATP-dependent DNA ligase family profile" evidence="22">
    <location>
        <begin position="322"/>
        <end position="425"/>
    </location>
</feature>
<dbReference type="InterPro" id="IPR014144">
    <property type="entry name" value="LigD_PE_domain"/>
</dbReference>
<keyword evidence="4" id="KW-0808">Transferase</keyword>
<evidence type="ECO:0000256" key="14">
    <source>
        <dbReference type="ARBA" id="ARBA00023125"/>
    </source>
</evidence>
<evidence type="ECO:0000256" key="6">
    <source>
        <dbReference type="ARBA" id="ARBA00022722"/>
    </source>
</evidence>
<accession>A0ABU1RPQ1</accession>
<evidence type="ECO:0000256" key="13">
    <source>
        <dbReference type="ARBA" id="ARBA00022932"/>
    </source>
</evidence>